<dbReference type="PRINTS" id="PR00455">
    <property type="entry name" value="HTHTETR"/>
</dbReference>
<protein>
    <submittedName>
        <fullName evidence="6">TetR/AcrR family transcriptional regulator</fullName>
    </submittedName>
</protein>
<dbReference type="InterPro" id="IPR050109">
    <property type="entry name" value="HTH-type_TetR-like_transc_reg"/>
</dbReference>
<dbReference type="Gene3D" id="1.10.357.10">
    <property type="entry name" value="Tetracycline Repressor, domain 2"/>
    <property type="match status" value="1"/>
</dbReference>
<dbReference type="Pfam" id="PF00440">
    <property type="entry name" value="TetR_N"/>
    <property type="match status" value="1"/>
</dbReference>
<dbReference type="PANTHER" id="PTHR30055">
    <property type="entry name" value="HTH-TYPE TRANSCRIPTIONAL REGULATOR RUTR"/>
    <property type="match status" value="1"/>
</dbReference>
<dbReference type="EMBL" id="JBHUKU010000015">
    <property type="protein sequence ID" value="MFD2462409.1"/>
    <property type="molecule type" value="Genomic_DNA"/>
</dbReference>
<dbReference type="InterPro" id="IPR009057">
    <property type="entry name" value="Homeodomain-like_sf"/>
</dbReference>
<evidence type="ECO:0000259" key="5">
    <source>
        <dbReference type="PROSITE" id="PS50977"/>
    </source>
</evidence>
<dbReference type="PROSITE" id="PS50977">
    <property type="entry name" value="HTH_TETR_2"/>
    <property type="match status" value="1"/>
</dbReference>
<evidence type="ECO:0000256" key="1">
    <source>
        <dbReference type="ARBA" id="ARBA00023015"/>
    </source>
</evidence>
<accession>A0ABW5GNN5</accession>
<reference evidence="7" key="1">
    <citation type="journal article" date="2019" name="Int. J. Syst. Evol. Microbiol.">
        <title>The Global Catalogue of Microorganisms (GCM) 10K type strain sequencing project: providing services to taxonomists for standard genome sequencing and annotation.</title>
        <authorList>
            <consortium name="The Broad Institute Genomics Platform"/>
            <consortium name="The Broad Institute Genome Sequencing Center for Infectious Disease"/>
            <person name="Wu L."/>
            <person name="Ma J."/>
        </authorList>
    </citation>
    <scope>NUCLEOTIDE SEQUENCE [LARGE SCALE GENOMIC DNA]</scope>
    <source>
        <strain evidence="7">CGMCC 4.7643</strain>
    </source>
</reference>
<keyword evidence="3" id="KW-0804">Transcription</keyword>
<evidence type="ECO:0000256" key="3">
    <source>
        <dbReference type="ARBA" id="ARBA00023163"/>
    </source>
</evidence>
<dbReference type="InterPro" id="IPR001647">
    <property type="entry name" value="HTH_TetR"/>
</dbReference>
<dbReference type="SUPFAM" id="SSF46689">
    <property type="entry name" value="Homeodomain-like"/>
    <property type="match status" value="1"/>
</dbReference>
<name>A0ABW5GNN5_9PSEU</name>
<keyword evidence="2 4" id="KW-0238">DNA-binding</keyword>
<feature type="domain" description="HTH tetR-type" evidence="5">
    <location>
        <begin position="5"/>
        <end position="65"/>
    </location>
</feature>
<gene>
    <name evidence="6" type="ORF">ACFSYJ_27635</name>
</gene>
<keyword evidence="1" id="KW-0805">Transcription regulation</keyword>
<sequence>MVKPSGTKQRIQDAARELFTSKGVRNTSLQEIAARLGITKPALYYHFSSREELVRSIVQPLIDEGEAFLLRQEALDEIAPRALFEEYFDFHYRHRELIVLVMSELTTLSELGLIRIVLAWRERLTVLLTGPDPSLALAARAVMALGGLQDCTVQFRDAPEDELRVAAVDAACAVLGG</sequence>
<dbReference type="Proteomes" id="UP001597419">
    <property type="component" value="Unassembled WGS sequence"/>
</dbReference>
<evidence type="ECO:0000256" key="2">
    <source>
        <dbReference type="ARBA" id="ARBA00023125"/>
    </source>
</evidence>
<keyword evidence="7" id="KW-1185">Reference proteome</keyword>
<dbReference type="PANTHER" id="PTHR30055:SF234">
    <property type="entry name" value="HTH-TYPE TRANSCRIPTIONAL REGULATOR BETI"/>
    <property type="match status" value="1"/>
</dbReference>
<organism evidence="6 7">
    <name type="scientific">Amycolatopsis samaneae</name>
    <dbReference type="NCBI Taxonomy" id="664691"/>
    <lineage>
        <taxon>Bacteria</taxon>
        <taxon>Bacillati</taxon>
        <taxon>Actinomycetota</taxon>
        <taxon>Actinomycetes</taxon>
        <taxon>Pseudonocardiales</taxon>
        <taxon>Pseudonocardiaceae</taxon>
        <taxon>Amycolatopsis</taxon>
    </lineage>
</organism>
<dbReference type="RefSeq" id="WP_345400808.1">
    <property type="nucleotide sequence ID" value="NZ_BAABHG010000012.1"/>
</dbReference>
<comment type="caution">
    <text evidence="6">The sequence shown here is derived from an EMBL/GenBank/DDBJ whole genome shotgun (WGS) entry which is preliminary data.</text>
</comment>
<feature type="DNA-binding region" description="H-T-H motif" evidence="4">
    <location>
        <begin position="28"/>
        <end position="47"/>
    </location>
</feature>
<evidence type="ECO:0000313" key="6">
    <source>
        <dbReference type="EMBL" id="MFD2462409.1"/>
    </source>
</evidence>
<evidence type="ECO:0000313" key="7">
    <source>
        <dbReference type="Proteomes" id="UP001597419"/>
    </source>
</evidence>
<proteinExistence type="predicted"/>
<evidence type="ECO:0000256" key="4">
    <source>
        <dbReference type="PROSITE-ProRule" id="PRU00335"/>
    </source>
</evidence>